<evidence type="ECO:0000313" key="2">
    <source>
        <dbReference type="EMBL" id="GAH54643.1"/>
    </source>
</evidence>
<dbReference type="PANTHER" id="PTHR36509">
    <property type="entry name" value="BLL3101 PROTEIN"/>
    <property type="match status" value="1"/>
</dbReference>
<name>X1IAP5_9ZZZZ</name>
<comment type="caution">
    <text evidence="2">The sequence shown here is derived from an EMBL/GenBank/DDBJ whole genome shotgun (WGS) entry which is preliminary data.</text>
</comment>
<dbReference type="EMBL" id="BARU01022250">
    <property type="protein sequence ID" value="GAH54643.1"/>
    <property type="molecule type" value="Genomic_DNA"/>
</dbReference>
<reference evidence="2" key="1">
    <citation type="journal article" date="2014" name="Front. Microbiol.">
        <title>High frequency of phylogenetically diverse reductive dehalogenase-homologous genes in deep subseafloor sedimentary metagenomes.</title>
        <authorList>
            <person name="Kawai M."/>
            <person name="Futagami T."/>
            <person name="Toyoda A."/>
            <person name="Takaki Y."/>
            <person name="Nishi S."/>
            <person name="Hori S."/>
            <person name="Arai W."/>
            <person name="Tsubouchi T."/>
            <person name="Morono Y."/>
            <person name="Uchiyama I."/>
            <person name="Ito T."/>
            <person name="Fujiyama A."/>
            <person name="Inagaki F."/>
            <person name="Takami H."/>
        </authorList>
    </citation>
    <scope>NUCLEOTIDE SEQUENCE</scope>
    <source>
        <strain evidence="2">Expedition CK06-06</strain>
    </source>
</reference>
<proteinExistence type="predicted"/>
<dbReference type="SUPFAM" id="SSF160935">
    <property type="entry name" value="VPA0735-like"/>
    <property type="match status" value="1"/>
</dbReference>
<protein>
    <recommendedName>
        <fullName evidence="1">DUF1214 domain-containing protein</fullName>
    </recommendedName>
</protein>
<dbReference type="AlphaFoldDB" id="X1IAP5"/>
<dbReference type="PANTHER" id="PTHR36509:SF3">
    <property type="entry name" value="SIGNAL PEPTIDE PROTEIN"/>
    <property type="match status" value="1"/>
</dbReference>
<dbReference type="InterPro" id="IPR010621">
    <property type="entry name" value="DUF1214"/>
</dbReference>
<evidence type="ECO:0000259" key="1">
    <source>
        <dbReference type="Pfam" id="PF06742"/>
    </source>
</evidence>
<dbReference type="InterPro" id="IPR037049">
    <property type="entry name" value="DUF1214_C_sf"/>
</dbReference>
<dbReference type="Pfam" id="PF06742">
    <property type="entry name" value="DUF1214"/>
    <property type="match status" value="1"/>
</dbReference>
<dbReference type="Gene3D" id="2.60.120.600">
    <property type="entry name" value="Domain of unknown function DUF1214, C-terminal domain"/>
    <property type="match status" value="1"/>
</dbReference>
<accession>X1IAP5</accession>
<feature type="domain" description="DUF1214" evidence="1">
    <location>
        <begin position="8"/>
        <end position="59"/>
    </location>
</feature>
<sequence length="79" mass="8944">INTGRPMSALNSYMNLPTNADGSIDMYFGPTPPPQGEESWIKTNPGKGFFMYFRFYGPLEPFYDKSWKVNNVVKVTLTA</sequence>
<feature type="non-terminal residue" evidence="2">
    <location>
        <position position="1"/>
    </location>
</feature>
<organism evidence="2">
    <name type="scientific">marine sediment metagenome</name>
    <dbReference type="NCBI Taxonomy" id="412755"/>
    <lineage>
        <taxon>unclassified sequences</taxon>
        <taxon>metagenomes</taxon>
        <taxon>ecological metagenomes</taxon>
    </lineage>
</organism>
<gene>
    <name evidence="2" type="ORF">S03H2_36274</name>
</gene>